<dbReference type="AlphaFoldDB" id="A0A1I2E1X4"/>
<dbReference type="GO" id="GO:0003700">
    <property type="term" value="F:DNA-binding transcription factor activity"/>
    <property type="evidence" value="ECO:0007669"/>
    <property type="project" value="InterPro"/>
</dbReference>
<sequence>MAAFVAVAELRGFAPAARELGLSPSAVTRLVAALEERLTTRLLQRTTRSVSLTDAGARYLERARRILSDLDEAEAAAQAEHGEPTGRLVVAASNLFGRLAVAPVLSDYLARHPGVVAELTLSDRNINLVEDGVDVAVRIGALSDSSLHARRVGATRRVVVAAPAYLASRPPPRTPDELADHPVAQFTGLDPTPEWRFVVDGRPRTVALRPVLATNSADATISHAERGGGLTMALAYQVAASVRAGRLAVVLAEFEPPPQPIHLVYPSARLVPAKVRAFVDLVLETCDWNYVAL</sequence>
<accession>A0A1I2E1X4</accession>
<dbReference type="CDD" id="cd08471">
    <property type="entry name" value="PBP2_CrgA_like_2"/>
    <property type="match status" value="1"/>
</dbReference>
<dbReference type="PROSITE" id="PS50931">
    <property type="entry name" value="HTH_LYSR"/>
    <property type="match status" value="1"/>
</dbReference>
<evidence type="ECO:0000259" key="5">
    <source>
        <dbReference type="PROSITE" id="PS50931"/>
    </source>
</evidence>
<evidence type="ECO:0000313" key="6">
    <source>
        <dbReference type="EMBL" id="SFE86697.1"/>
    </source>
</evidence>
<dbReference type="Gene3D" id="1.10.10.10">
    <property type="entry name" value="Winged helix-like DNA-binding domain superfamily/Winged helix DNA-binding domain"/>
    <property type="match status" value="1"/>
</dbReference>
<dbReference type="InterPro" id="IPR058163">
    <property type="entry name" value="LysR-type_TF_proteobact-type"/>
</dbReference>
<reference evidence="7" key="1">
    <citation type="submission" date="2016-10" db="EMBL/GenBank/DDBJ databases">
        <authorList>
            <person name="Varghese N."/>
            <person name="Submissions S."/>
        </authorList>
    </citation>
    <scope>NUCLEOTIDE SEQUENCE [LARGE SCALE GENOMIC DNA]</scope>
    <source>
        <strain evidence="7">ATCC 25963</strain>
    </source>
</reference>
<dbReference type="GO" id="GO:0006351">
    <property type="term" value="P:DNA-templated transcription"/>
    <property type="evidence" value="ECO:0007669"/>
    <property type="project" value="TreeGrafter"/>
</dbReference>
<proteinExistence type="inferred from homology"/>
<dbReference type="InterPro" id="IPR005119">
    <property type="entry name" value="LysR_subst-bd"/>
</dbReference>
<gene>
    <name evidence="6" type="ORF">SAMN02745121_05866</name>
</gene>
<keyword evidence="4" id="KW-0804">Transcription</keyword>
<comment type="similarity">
    <text evidence="1">Belongs to the LysR transcriptional regulatory family.</text>
</comment>
<dbReference type="FunFam" id="1.10.10.10:FF:000001">
    <property type="entry name" value="LysR family transcriptional regulator"/>
    <property type="match status" value="1"/>
</dbReference>
<dbReference type="Proteomes" id="UP000199400">
    <property type="component" value="Unassembled WGS sequence"/>
</dbReference>
<dbReference type="Gene3D" id="3.40.190.290">
    <property type="match status" value="1"/>
</dbReference>
<feature type="domain" description="HTH lysR-type" evidence="5">
    <location>
        <begin position="1"/>
        <end position="53"/>
    </location>
</feature>
<dbReference type="SUPFAM" id="SSF46785">
    <property type="entry name" value="Winged helix' DNA-binding domain"/>
    <property type="match status" value="1"/>
</dbReference>
<dbReference type="InterPro" id="IPR000847">
    <property type="entry name" value="LysR_HTH_N"/>
</dbReference>
<name>A0A1I2E1X4_9BACT</name>
<evidence type="ECO:0000256" key="3">
    <source>
        <dbReference type="ARBA" id="ARBA00023125"/>
    </source>
</evidence>
<dbReference type="PANTHER" id="PTHR30537:SF5">
    <property type="entry name" value="HTH-TYPE TRANSCRIPTIONAL ACTIVATOR TTDR-RELATED"/>
    <property type="match status" value="1"/>
</dbReference>
<evidence type="ECO:0000256" key="2">
    <source>
        <dbReference type="ARBA" id="ARBA00023015"/>
    </source>
</evidence>
<keyword evidence="3" id="KW-0238">DNA-binding</keyword>
<dbReference type="InterPro" id="IPR036388">
    <property type="entry name" value="WH-like_DNA-bd_sf"/>
</dbReference>
<dbReference type="InterPro" id="IPR036390">
    <property type="entry name" value="WH_DNA-bd_sf"/>
</dbReference>
<dbReference type="Pfam" id="PF00126">
    <property type="entry name" value="HTH_1"/>
    <property type="match status" value="1"/>
</dbReference>
<evidence type="ECO:0000313" key="7">
    <source>
        <dbReference type="Proteomes" id="UP000199400"/>
    </source>
</evidence>
<keyword evidence="2" id="KW-0805">Transcription regulation</keyword>
<protein>
    <submittedName>
        <fullName evidence="6">Transcriptional regulator, LysR family</fullName>
    </submittedName>
</protein>
<evidence type="ECO:0000256" key="1">
    <source>
        <dbReference type="ARBA" id="ARBA00009437"/>
    </source>
</evidence>
<dbReference type="SUPFAM" id="SSF53850">
    <property type="entry name" value="Periplasmic binding protein-like II"/>
    <property type="match status" value="1"/>
</dbReference>
<dbReference type="EMBL" id="FOMX01000021">
    <property type="protein sequence ID" value="SFE86697.1"/>
    <property type="molecule type" value="Genomic_DNA"/>
</dbReference>
<evidence type="ECO:0000256" key="4">
    <source>
        <dbReference type="ARBA" id="ARBA00023163"/>
    </source>
</evidence>
<dbReference type="Pfam" id="PF03466">
    <property type="entry name" value="LysR_substrate"/>
    <property type="match status" value="1"/>
</dbReference>
<dbReference type="PANTHER" id="PTHR30537">
    <property type="entry name" value="HTH-TYPE TRANSCRIPTIONAL REGULATOR"/>
    <property type="match status" value="1"/>
</dbReference>
<organism evidence="6 7">
    <name type="scientific">Nannocystis exedens</name>
    <dbReference type="NCBI Taxonomy" id="54"/>
    <lineage>
        <taxon>Bacteria</taxon>
        <taxon>Pseudomonadati</taxon>
        <taxon>Myxococcota</taxon>
        <taxon>Polyangia</taxon>
        <taxon>Nannocystales</taxon>
        <taxon>Nannocystaceae</taxon>
        <taxon>Nannocystis</taxon>
    </lineage>
</organism>
<keyword evidence="7" id="KW-1185">Reference proteome</keyword>
<dbReference type="GO" id="GO:0043565">
    <property type="term" value="F:sequence-specific DNA binding"/>
    <property type="evidence" value="ECO:0007669"/>
    <property type="project" value="TreeGrafter"/>
</dbReference>
<dbReference type="STRING" id="54.SAMN02745121_05866"/>